<dbReference type="InterPro" id="IPR034683">
    <property type="entry name" value="IspD/TarI"/>
</dbReference>
<dbReference type="Gene3D" id="3.30.1330.50">
    <property type="entry name" value="2-C-methyl-D-erythritol 2,4-cyclodiphosphate synthase"/>
    <property type="match status" value="1"/>
</dbReference>
<keyword evidence="8 10" id="KW-0456">Lyase</keyword>
<reference evidence="13 14" key="2">
    <citation type="journal article" date="2012" name="Stand. Genomic Sci.">
        <title>Genome sequence of the moderately thermophilic, amino-acid-degrading and sulfur-reducing bacterium Thermovirga lienii type strain (Cas60314(T)).</title>
        <authorList>
            <person name="Goker M."/>
            <person name="Saunders E."/>
            <person name="Lapidus A."/>
            <person name="Nolan M."/>
            <person name="Lucas S."/>
            <person name="Hammon N."/>
            <person name="Deshpande S."/>
            <person name="Cheng J.F."/>
            <person name="Han C."/>
            <person name="Tapia R."/>
            <person name="Goodwin L.A."/>
            <person name="Pitluck S."/>
            <person name="Liolios K."/>
            <person name="Mavromatis K."/>
            <person name="Pagani I."/>
            <person name="Ivanova N."/>
            <person name="Mikhailova N."/>
            <person name="Pati A."/>
            <person name="Chen A."/>
            <person name="Palaniappan K."/>
            <person name="Land M."/>
            <person name="Chang Y.J."/>
            <person name="Jeffries C.D."/>
            <person name="Brambilla E.M."/>
            <person name="Rohde M."/>
            <person name="Spring S."/>
            <person name="Detter J.C."/>
            <person name="Woyke T."/>
            <person name="Bristow J."/>
            <person name="Eisen J.A."/>
            <person name="Markowitz V."/>
            <person name="Hugenholtz P."/>
            <person name="Kyrpides N.C."/>
            <person name="Klenk H.P."/>
        </authorList>
    </citation>
    <scope>NUCLEOTIDE SEQUENCE [LARGE SCALE GENOMIC DNA]</scope>
    <source>
        <strain evidence="14">ATCC BAA-1197 / DSM 17291 / Cas60314</strain>
    </source>
</reference>
<evidence type="ECO:0000256" key="7">
    <source>
        <dbReference type="ARBA" id="ARBA00023229"/>
    </source>
</evidence>
<comment type="function">
    <text evidence="10">Involved in the biosynthesis of isopentenyl diphosphate (IPP) and dimethylallyl diphosphate (DMAPP), two major building blocks of isoprenoid compounds. Catalyzes the conversion of 4-diphosphocytidyl-2-C-methyl-D-erythritol 2-phosphate (CDP-ME2P) to 2-C-methyl-D-erythritol 2,4-cyclodiphosphate (ME-CPP) with a corresponding release of cytidine 5-monophosphate (CMP).</text>
</comment>
<evidence type="ECO:0000313" key="14">
    <source>
        <dbReference type="Proteomes" id="UP000005868"/>
    </source>
</evidence>
<dbReference type="GO" id="GO:0046872">
    <property type="term" value="F:metal ion binding"/>
    <property type="evidence" value="ECO:0007669"/>
    <property type="project" value="UniProtKB-KW"/>
</dbReference>
<dbReference type="SUPFAM" id="SSF69765">
    <property type="entry name" value="IpsF-like"/>
    <property type="match status" value="1"/>
</dbReference>
<proteinExistence type="inferred from homology"/>
<keyword evidence="9" id="KW-0511">Multifunctional enzyme</keyword>
<evidence type="ECO:0000256" key="9">
    <source>
        <dbReference type="ARBA" id="ARBA00023268"/>
    </source>
</evidence>
<comment type="catalytic activity">
    <reaction evidence="1 10 11">
        <text>4-CDP-2-C-methyl-D-erythritol 2-phosphate = 2-C-methyl-D-erythritol 2,4-cyclic diphosphate + CMP</text>
        <dbReference type="Rhea" id="RHEA:23864"/>
        <dbReference type="ChEBI" id="CHEBI:57919"/>
        <dbReference type="ChEBI" id="CHEBI:58483"/>
        <dbReference type="ChEBI" id="CHEBI:60377"/>
        <dbReference type="EC" id="4.6.1.12"/>
    </reaction>
</comment>
<dbReference type="eggNOG" id="COG0245">
    <property type="taxonomic scope" value="Bacteria"/>
</dbReference>
<dbReference type="Pfam" id="PF02542">
    <property type="entry name" value="YgbB"/>
    <property type="match status" value="1"/>
</dbReference>
<dbReference type="InterPro" id="IPR020555">
    <property type="entry name" value="MECDP_synthase_CS"/>
</dbReference>
<comment type="subunit">
    <text evidence="10">Homotrimer.</text>
</comment>
<dbReference type="GO" id="GO:0070567">
    <property type="term" value="F:cytidylyltransferase activity"/>
    <property type="evidence" value="ECO:0007669"/>
    <property type="project" value="InterPro"/>
</dbReference>
<dbReference type="GO" id="GO:0008685">
    <property type="term" value="F:2-C-methyl-D-erythritol 2,4-cyclodiphosphate synthase activity"/>
    <property type="evidence" value="ECO:0007669"/>
    <property type="project" value="UniProtKB-UniRule"/>
</dbReference>
<sequence length="384" mass="41896">MKKWSFIVLIGGKGNRLGGTPKQYRMLCGKPLWVWSFDLAKNLVSMNEVDEVIVVAPTEDVDLLRQKLACYSWVKVVSGGKTRHDSVVSGLKAAKGDYVFVHDGARPFADLAMCLRLKEEAILSGAAVPVLEVVDALKKQEGEILVTVPRENFLLAQTPQVYPRDLLLKVMEEASNKVRDESEAWSQAGFPVGLVKGNVQNMKVTFLEDWEFAKMIGSYYQCVERCGVGYDTHPLEPGRPLVLGGVKIPSTLGSVGHSDGDALCHAISDAILGACGEPDIGLLFPASDAKYKGANSLTLLKEVVSRVQEKGWQVLWVDSVIILQYPRLAPFINEIKRSLGKVLCDPRGNGIVNVKAKSAEHIDSAGSGMAVHCHAVAMLRRISD</sequence>
<comment type="cofactor">
    <cofactor evidence="10">
        <name>a divalent metal cation</name>
        <dbReference type="ChEBI" id="CHEBI:60240"/>
    </cofactor>
    <text evidence="10">Binds 1 divalent metal cation per subunit.</text>
</comment>
<dbReference type="InterPro" id="IPR029044">
    <property type="entry name" value="Nucleotide-diphossugar_trans"/>
</dbReference>
<feature type="binding site" evidence="10">
    <location>
        <position position="233"/>
    </location>
    <ligand>
        <name>a divalent metal cation</name>
        <dbReference type="ChEBI" id="CHEBI:60240"/>
    </ligand>
</feature>
<dbReference type="PANTHER" id="PTHR43181">
    <property type="entry name" value="2-C-METHYL-D-ERYTHRITOL 2,4-CYCLODIPHOSPHATE SYNTHASE, CHLOROPLASTIC"/>
    <property type="match status" value="1"/>
</dbReference>
<dbReference type="NCBIfam" id="TIGR00151">
    <property type="entry name" value="ispF"/>
    <property type="match status" value="1"/>
</dbReference>
<evidence type="ECO:0000313" key="13">
    <source>
        <dbReference type="EMBL" id="AER66652.1"/>
    </source>
</evidence>
<feature type="binding site" evidence="10">
    <location>
        <begin position="257"/>
        <end position="258"/>
    </location>
    <ligand>
        <name>4-CDP-2-C-methyl-D-erythritol 2-phosphate</name>
        <dbReference type="ChEBI" id="CHEBI:57919"/>
    </ligand>
</feature>
<keyword evidence="6 10" id="KW-0479">Metal-binding</keyword>
<evidence type="ECO:0000256" key="11">
    <source>
        <dbReference type="RuleBase" id="RU004395"/>
    </source>
</evidence>
<dbReference type="KEGG" id="tli:Tlie_0919"/>
<evidence type="ECO:0000256" key="5">
    <source>
        <dbReference type="ARBA" id="ARBA00022695"/>
    </source>
</evidence>
<protein>
    <recommendedName>
        <fullName evidence="3 10">2-C-methyl-D-erythritol 2,4-cyclodiphosphate synthase</fullName>
        <shortName evidence="10">MECDP-synthase</shortName>
        <shortName evidence="10">MECPP-synthase</shortName>
        <shortName evidence="10">MECPS</shortName>
        <ecNumber evidence="3 10">4.6.1.12</ecNumber>
    </recommendedName>
</protein>
<dbReference type="InterPro" id="IPR003526">
    <property type="entry name" value="MECDP_synthase"/>
</dbReference>
<keyword evidence="7 10" id="KW-0414">Isoprene biosynthesis</keyword>
<dbReference type="CDD" id="cd02516">
    <property type="entry name" value="CDP-ME_synthetase"/>
    <property type="match status" value="1"/>
</dbReference>
<evidence type="ECO:0000256" key="10">
    <source>
        <dbReference type="HAMAP-Rule" id="MF_00107"/>
    </source>
</evidence>
<dbReference type="PANTHER" id="PTHR43181:SF1">
    <property type="entry name" value="2-C-METHYL-D-ERYTHRITOL 2,4-CYCLODIPHOSPHATE SYNTHASE, CHLOROPLASTIC"/>
    <property type="match status" value="1"/>
</dbReference>
<evidence type="ECO:0000256" key="3">
    <source>
        <dbReference type="ARBA" id="ARBA00012579"/>
    </source>
</evidence>
<organism evidence="13 14">
    <name type="scientific">Thermovirga lienii (strain ATCC BAA-1197 / DSM 17291 / Cas60314)</name>
    <dbReference type="NCBI Taxonomy" id="580340"/>
    <lineage>
        <taxon>Bacteria</taxon>
        <taxon>Thermotogati</taxon>
        <taxon>Synergistota</taxon>
        <taxon>Synergistia</taxon>
        <taxon>Synergistales</taxon>
        <taxon>Thermovirgaceae</taxon>
        <taxon>Thermovirga</taxon>
    </lineage>
</organism>
<dbReference type="InterPro" id="IPR036571">
    <property type="entry name" value="MECDP_synthase_sf"/>
</dbReference>
<comment type="caution">
    <text evidence="10">Lacks conserved residue(s) required for the propagation of feature annotation.</text>
</comment>
<dbReference type="Gene3D" id="3.90.550.10">
    <property type="entry name" value="Spore Coat Polysaccharide Biosynthesis Protein SpsA, Chain A"/>
    <property type="match status" value="1"/>
</dbReference>
<reference evidence="14" key="1">
    <citation type="submission" date="2011-10" db="EMBL/GenBank/DDBJ databases">
        <title>The complete genome of chromosome of Thermovirga lienii DSM 17291.</title>
        <authorList>
            <consortium name="US DOE Joint Genome Institute (JGI-PGF)"/>
            <person name="Lucas S."/>
            <person name="Copeland A."/>
            <person name="Lapidus A."/>
            <person name="Glavina del Rio T."/>
            <person name="Dalin E."/>
            <person name="Tice H."/>
            <person name="Bruce D."/>
            <person name="Goodwin L."/>
            <person name="Pitluck S."/>
            <person name="Peters L."/>
            <person name="Mikhailova N."/>
            <person name="Saunders E."/>
            <person name="Kyrpides N."/>
            <person name="Mavromatis K."/>
            <person name="Ivanova N."/>
            <person name="Last F.I."/>
            <person name="Brettin T."/>
            <person name="Detter J.C."/>
            <person name="Han C."/>
            <person name="Larimer F."/>
            <person name="Land M."/>
            <person name="Hauser L."/>
            <person name="Markowitz V."/>
            <person name="Cheng J.-F."/>
            <person name="Hugenholtz P."/>
            <person name="Woyke T."/>
            <person name="Wu D."/>
            <person name="Spring S."/>
            <person name="Schroeder M."/>
            <person name="Brambilla E.-M."/>
            <person name="Klenk H.-P."/>
            <person name="Eisen J.A."/>
        </authorList>
    </citation>
    <scope>NUCLEOTIDE SEQUENCE [LARGE SCALE GENOMIC DNA]</scope>
    <source>
        <strain evidence="14">ATCC BAA-1197 / DSM 17291 / Cas60314</strain>
    </source>
</reference>
<evidence type="ECO:0000256" key="8">
    <source>
        <dbReference type="ARBA" id="ARBA00023239"/>
    </source>
</evidence>
<feature type="binding site" evidence="10">
    <location>
        <position position="265"/>
    </location>
    <ligand>
        <name>a divalent metal cation</name>
        <dbReference type="ChEBI" id="CHEBI:60240"/>
    </ligand>
</feature>
<dbReference type="Pfam" id="PF01128">
    <property type="entry name" value="IspD"/>
    <property type="match status" value="1"/>
</dbReference>
<feature type="site" description="Transition state stabilizer" evidence="10">
    <location>
        <position position="257"/>
    </location>
</feature>
<comment type="similarity">
    <text evidence="10 11">Belongs to the IspF family.</text>
</comment>
<dbReference type="SUPFAM" id="SSF53448">
    <property type="entry name" value="Nucleotide-diphospho-sugar transferases"/>
    <property type="match status" value="1"/>
</dbReference>
<dbReference type="GO" id="GO:0019288">
    <property type="term" value="P:isopentenyl diphosphate biosynthetic process, methylerythritol 4-phosphate pathway"/>
    <property type="evidence" value="ECO:0007669"/>
    <property type="project" value="UniProtKB-UniRule"/>
</dbReference>
<dbReference type="EC" id="4.6.1.12" evidence="3 10"/>
<dbReference type="CDD" id="cd00554">
    <property type="entry name" value="MECDP_synthase"/>
    <property type="match status" value="1"/>
</dbReference>
<dbReference type="eggNOG" id="COG1211">
    <property type="taxonomic scope" value="Bacteria"/>
</dbReference>
<dbReference type="OrthoDB" id="9806837at2"/>
<dbReference type="AlphaFoldDB" id="G7V9V2"/>
<evidence type="ECO:0000256" key="4">
    <source>
        <dbReference type="ARBA" id="ARBA00022679"/>
    </source>
</evidence>
<name>G7V9V2_THELD</name>
<keyword evidence="4" id="KW-0808">Transferase</keyword>
<evidence type="ECO:0000256" key="6">
    <source>
        <dbReference type="ARBA" id="ARBA00022723"/>
    </source>
</evidence>
<evidence type="ECO:0000259" key="12">
    <source>
        <dbReference type="Pfam" id="PF02542"/>
    </source>
</evidence>
<feature type="binding site" evidence="10">
    <location>
        <position position="231"/>
    </location>
    <ligand>
        <name>a divalent metal cation</name>
        <dbReference type="ChEBI" id="CHEBI:60240"/>
    </ligand>
</feature>
<dbReference type="STRING" id="580340.Tlie_0919"/>
<dbReference type="HOGENOM" id="CLU_042800_2_5_0"/>
<evidence type="ECO:0000256" key="1">
    <source>
        <dbReference type="ARBA" id="ARBA00000200"/>
    </source>
</evidence>
<dbReference type="UniPathway" id="UPA00056">
    <property type="reaction ID" value="UER00095"/>
</dbReference>
<gene>
    <name evidence="10" type="primary">ispF</name>
    <name evidence="13" type="ordered locus">Tlie_0919</name>
</gene>
<feature type="binding site" evidence="10">
    <location>
        <begin position="279"/>
        <end position="281"/>
    </location>
    <ligand>
        <name>4-CDP-2-C-methyl-D-erythritol 2-phosphate</name>
        <dbReference type="ChEBI" id="CHEBI:57919"/>
    </ligand>
</feature>
<keyword evidence="14" id="KW-1185">Reference proteome</keyword>
<dbReference type="EMBL" id="CP003096">
    <property type="protein sequence ID" value="AER66652.1"/>
    <property type="molecule type" value="Genomic_DNA"/>
</dbReference>
<dbReference type="GO" id="GO:0016114">
    <property type="term" value="P:terpenoid biosynthetic process"/>
    <property type="evidence" value="ECO:0007669"/>
    <property type="project" value="InterPro"/>
</dbReference>
<dbReference type="PROSITE" id="PS01350">
    <property type="entry name" value="ISPF"/>
    <property type="match status" value="1"/>
</dbReference>
<feature type="site" description="Transition state stabilizer" evidence="10">
    <location>
        <position position="358"/>
    </location>
</feature>
<keyword evidence="5" id="KW-0548">Nucleotidyltransferase</keyword>
<feature type="domain" description="2-C-methyl-D-erythritol 2,4-cyclodiphosphate synthase" evidence="12">
    <location>
        <begin position="225"/>
        <end position="379"/>
    </location>
</feature>
<accession>G7V9V2</accession>
<comment type="pathway">
    <text evidence="2 10">Isoprenoid biosynthesis; isopentenyl diphosphate biosynthesis via DXP pathway; isopentenyl diphosphate from 1-deoxy-D-xylulose 5-phosphate: step 4/6.</text>
</comment>
<dbReference type="HAMAP" id="MF_00107">
    <property type="entry name" value="IspF"/>
    <property type="match status" value="1"/>
</dbReference>
<dbReference type="Proteomes" id="UP000005868">
    <property type="component" value="Chromosome"/>
</dbReference>
<evidence type="ECO:0000256" key="2">
    <source>
        <dbReference type="ARBA" id="ARBA00004709"/>
    </source>
</evidence>
<feature type="binding site" evidence="10">
    <location>
        <begin position="231"/>
        <end position="233"/>
    </location>
    <ligand>
        <name>4-CDP-2-C-methyl-D-erythritol 2-phosphate</name>
        <dbReference type="ChEBI" id="CHEBI:57919"/>
    </ligand>
</feature>